<dbReference type="InterPro" id="IPR005379">
    <property type="entry name" value="FDM1-5/IDN2_XH"/>
</dbReference>
<dbReference type="EMBL" id="BQKI01000006">
    <property type="protein sequence ID" value="GJM95833.1"/>
    <property type="molecule type" value="Genomic_DNA"/>
</dbReference>
<dbReference type="PANTHER" id="PTHR21596">
    <property type="entry name" value="RIBONUCLEASE P SUBUNIT P38"/>
    <property type="match status" value="1"/>
</dbReference>
<keyword evidence="1" id="KW-0175">Coiled coil</keyword>
<dbReference type="AlphaFoldDB" id="A0AAV5CCM7"/>
<dbReference type="GO" id="GO:0080188">
    <property type="term" value="P:gene silencing by siRNA-directed DNA methylation"/>
    <property type="evidence" value="ECO:0007669"/>
    <property type="project" value="InterPro"/>
</dbReference>
<evidence type="ECO:0000259" key="2">
    <source>
        <dbReference type="Pfam" id="PF03469"/>
    </source>
</evidence>
<reference evidence="3" key="1">
    <citation type="journal article" date="2018" name="DNA Res.">
        <title>Multiple hybrid de novo genome assembly of finger millet, an orphan allotetraploid crop.</title>
        <authorList>
            <person name="Hatakeyama M."/>
            <person name="Aluri S."/>
            <person name="Balachadran M.T."/>
            <person name="Sivarajan S.R."/>
            <person name="Patrignani A."/>
            <person name="Gruter S."/>
            <person name="Poveda L."/>
            <person name="Shimizu-Inatsugi R."/>
            <person name="Baeten J."/>
            <person name="Francoijs K.J."/>
            <person name="Nataraja K.N."/>
            <person name="Reddy Y.A.N."/>
            <person name="Phadnis S."/>
            <person name="Ravikumar R.L."/>
            <person name="Schlapbach R."/>
            <person name="Sreeman S.M."/>
            <person name="Shimizu K.K."/>
        </authorList>
    </citation>
    <scope>NUCLEOTIDE SEQUENCE</scope>
</reference>
<reference evidence="3" key="2">
    <citation type="submission" date="2021-12" db="EMBL/GenBank/DDBJ databases">
        <title>Resequencing data analysis of finger millet.</title>
        <authorList>
            <person name="Hatakeyama M."/>
            <person name="Aluri S."/>
            <person name="Balachadran M.T."/>
            <person name="Sivarajan S.R."/>
            <person name="Poveda L."/>
            <person name="Shimizu-Inatsugi R."/>
            <person name="Schlapbach R."/>
            <person name="Sreeman S.M."/>
            <person name="Shimizu K.K."/>
        </authorList>
    </citation>
    <scope>NUCLEOTIDE SEQUENCE</scope>
</reference>
<proteinExistence type="predicted"/>
<accession>A0AAV5CCM7</accession>
<protein>
    <recommendedName>
        <fullName evidence="2">Factor of DNA methylation 1-5/IDN2 domain-containing protein</fullName>
    </recommendedName>
</protein>
<keyword evidence="4" id="KW-1185">Reference proteome</keyword>
<dbReference type="Proteomes" id="UP001054889">
    <property type="component" value="Unassembled WGS sequence"/>
</dbReference>
<evidence type="ECO:0000256" key="1">
    <source>
        <dbReference type="SAM" id="Coils"/>
    </source>
</evidence>
<feature type="domain" description="Factor of DNA methylation 1-5/IDN2" evidence="2">
    <location>
        <begin position="93"/>
        <end position="219"/>
    </location>
</feature>
<evidence type="ECO:0000313" key="4">
    <source>
        <dbReference type="Proteomes" id="UP001054889"/>
    </source>
</evidence>
<dbReference type="InterPro" id="IPR045177">
    <property type="entry name" value="FDM1-5/IDN2"/>
</dbReference>
<name>A0AAV5CCM7_ELECO</name>
<organism evidence="3 4">
    <name type="scientific">Eleusine coracana subsp. coracana</name>
    <dbReference type="NCBI Taxonomy" id="191504"/>
    <lineage>
        <taxon>Eukaryota</taxon>
        <taxon>Viridiplantae</taxon>
        <taxon>Streptophyta</taxon>
        <taxon>Embryophyta</taxon>
        <taxon>Tracheophyta</taxon>
        <taxon>Spermatophyta</taxon>
        <taxon>Magnoliopsida</taxon>
        <taxon>Liliopsida</taxon>
        <taxon>Poales</taxon>
        <taxon>Poaceae</taxon>
        <taxon>PACMAD clade</taxon>
        <taxon>Chloridoideae</taxon>
        <taxon>Cynodonteae</taxon>
        <taxon>Eleusininae</taxon>
        <taxon>Eleusine</taxon>
    </lineage>
</organism>
<evidence type="ECO:0000313" key="3">
    <source>
        <dbReference type="EMBL" id="GJM95833.1"/>
    </source>
</evidence>
<comment type="caution">
    <text evidence="3">The sequence shown here is derived from an EMBL/GenBank/DDBJ whole genome shotgun (WGS) entry which is preliminary data.</text>
</comment>
<dbReference type="PANTHER" id="PTHR21596:SF63">
    <property type="entry name" value="FACTOR OF DNA METHYLATION 1"/>
    <property type="match status" value="1"/>
</dbReference>
<sequence>MAKMLQTKQGEINLRLEQLEESDVADRAKEELDEIIAKLKEKDEEIEFADSLNQDLVVKDSRTSEELEEAKKEMIRAFEERSRARSNLNIVVKKMGELDQRAFRAACKEKIENDDFEGEFALLYSKWQYEIEQPEWYIDDDGKKKEPINENDEKLQALKAESGKEAHDRVLRALREMSEYSPHDRCLEPELWDFKKDEIATVPEVAAYLVKQWRASKKKRT</sequence>
<dbReference type="Pfam" id="PF03469">
    <property type="entry name" value="XH"/>
    <property type="match status" value="1"/>
</dbReference>
<gene>
    <name evidence="3" type="primary">ga12611</name>
    <name evidence="3" type="ORF">PR202_ga12611</name>
</gene>
<feature type="coiled-coil region" evidence="1">
    <location>
        <begin position="2"/>
        <end position="87"/>
    </location>
</feature>